<protein>
    <submittedName>
        <fullName evidence="7">RNA polymerase sigma factor</fullName>
    </submittedName>
</protein>
<feature type="domain" description="RNA polymerase sigma-70 region 2" evidence="5">
    <location>
        <begin position="17"/>
        <end position="78"/>
    </location>
</feature>
<accession>A0A1R3TYJ6</accession>
<dbReference type="EMBL" id="FMUE01000011">
    <property type="protein sequence ID" value="SCX32321.1"/>
    <property type="molecule type" value="Genomic_DNA"/>
</dbReference>
<dbReference type="Proteomes" id="UP000187891">
    <property type="component" value="Unassembled WGS sequence"/>
</dbReference>
<evidence type="ECO:0000313" key="8">
    <source>
        <dbReference type="Proteomes" id="UP000187891"/>
    </source>
</evidence>
<evidence type="ECO:0000256" key="4">
    <source>
        <dbReference type="ARBA" id="ARBA00023163"/>
    </source>
</evidence>
<evidence type="ECO:0000256" key="3">
    <source>
        <dbReference type="ARBA" id="ARBA00023082"/>
    </source>
</evidence>
<evidence type="ECO:0000256" key="1">
    <source>
        <dbReference type="ARBA" id="ARBA00010641"/>
    </source>
</evidence>
<evidence type="ECO:0000259" key="6">
    <source>
        <dbReference type="Pfam" id="PF08281"/>
    </source>
</evidence>
<dbReference type="PANTHER" id="PTHR43133:SF63">
    <property type="entry name" value="RNA POLYMERASE SIGMA FACTOR FECI-RELATED"/>
    <property type="match status" value="1"/>
</dbReference>
<dbReference type="InterPro" id="IPR036388">
    <property type="entry name" value="WH-like_DNA-bd_sf"/>
</dbReference>
<sequence length="170" mass="19294">MESAKHPEILETFMGVRSRLTRVIYRRVHCSATTADLLQDTFLRFWERPGLLRDVVDLAAYFMITGRNLALDHERRRKIAPFVDGIEGLESICDPAPSAEAATISRQELLRVQAALERMPARAQQVFVLARIHGLTYVEIGERLGISPKTVFGHMVVALDRLRVEINGER</sequence>
<dbReference type="PANTHER" id="PTHR43133">
    <property type="entry name" value="RNA POLYMERASE ECF-TYPE SIGMA FACTO"/>
    <property type="match status" value="1"/>
</dbReference>
<dbReference type="InterPro" id="IPR013324">
    <property type="entry name" value="RNA_pol_sigma_r3/r4-like"/>
</dbReference>
<dbReference type="RefSeq" id="WP_077122047.1">
    <property type="nucleotide sequence ID" value="NZ_CP133552.1"/>
</dbReference>
<dbReference type="CDD" id="cd06171">
    <property type="entry name" value="Sigma70_r4"/>
    <property type="match status" value="1"/>
</dbReference>
<dbReference type="Gene3D" id="1.10.10.10">
    <property type="entry name" value="Winged helix-like DNA-binding domain superfamily/Winged helix DNA-binding domain"/>
    <property type="match status" value="1"/>
</dbReference>
<reference evidence="8" key="1">
    <citation type="submission" date="2016-10" db="EMBL/GenBank/DDBJ databases">
        <authorList>
            <person name="Wibberg D."/>
        </authorList>
    </citation>
    <scope>NUCLEOTIDE SEQUENCE [LARGE SCALE GENOMIC DNA]</scope>
</reference>
<keyword evidence="3" id="KW-0731">Sigma factor</keyword>
<comment type="similarity">
    <text evidence="1">Belongs to the sigma-70 factor family. ECF subfamily.</text>
</comment>
<feature type="domain" description="RNA polymerase sigma factor 70 region 4 type 2" evidence="6">
    <location>
        <begin position="110"/>
        <end position="155"/>
    </location>
</feature>
<gene>
    <name evidence="7" type="ORF">DSM25559_3899</name>
</gene>
<evidence type="ECO:0000259" key="5">
    <source>
        <dbReference type="Pfam" id="PF04542"/>
    </source>
</evidence>
<dbReference type="Pfam" id="PF08281">
    <property type="entry name" value="Sigma70_r4_2"/>
    <property type="match status" value="1"/>
</dbReference>
<dbReference type="STRING" id="1907666.DSM25559_3899"/>
<dbReference type="GO" id="GO:0003677">
    <property type="term" value="F:DNA binding"/>
    <property type="evidence" value="ECO:0007669"/>
    <property type="project" value="InterPro"/>
</dbReference>
<dbReference type="InterPro" id="IPR039425">
    <property type="entry name" value="RNA_pol_sigma-70-like"/>
</dbReference>
<dbReference type="Gene3D" id="1.10.1740.10">
    <property type="match status" value="1"/>
</dbReference>
<name>A0A1R3TYJ6_9HYPH</name>
<dbReference type="SUPFAM" id="SSF88659">
    <property type="entry name" value="Sigma3 and sigma4 domains of RNA polymerase sigma factors"/>
    <property type="match status" value="1"/>
</dbReference>
<dbReference type="AlphaFoldDB" id="A0A1R3TYJ6"/>
<keyword evidence="4" id="KW-0804">Transcription</keyword>
<dbReference type="InterPro" id="IPR007627">
    <property type="entry name" value="RNA_pol_sigma70_r2"/>
</dbReference>
<proteinExistence type="inferred from homology"/>
<dbReference type="InterPro" id="IPR013325">
    <property type="entry name" value="RNA_pol_sigma_r2"/>
</dbReference>
<dbReference type="InterPro" id="IPR014284">
    <property type="entry name" value="RNA_pol_sigma-70_dom"/>
</dbReference>
<dbReference type="GO" id="GO:0006352">
    <property type="term" value="P:DNA-templated transcription initiation"/>
    <property type="evidence" value="ECO:0007669"/>
    <property type="project" value="InterPro"/>
</dbReference>
<dbReference type="Pfam" id="PF04542">
    <property type="entry name" value="Sigma70_r2"/>
    <property type="match status" value="1"/>
</dbReference>
<evidence type="ECO:0000313" key="7">
    <source>
        <dbReference type="EMBL" id="SCX32321.1"/>
    </source>
</evidence>
<evidence type="ECO:0000256" key="2">
    <source>
        <dbReference type="ARBA" id="ARBA00023015"/>
    </source>
</evidence>
<dbReference type="SUPFAM" id="SSF88946">
    <property type="entry name" value="Sigma2 domain of RNA polymerase sigma factors"/>
    <property type="match status" value="1"/>
</dbReference>
<dbReference type="NCBIfam" id="TIGR02937">
    <property type="entry name" value="sigma70-ECF"/>
    <property type="match status" value="1"/>
</dbReference>
<keyword evidence="2" id="KW-0805">Transcription regulation</keyword>
<organism evidence="7 8">
    <name type="scientific">Agrobacterium rosae</name>
    <dbReference type="NCBI Taxonomy" id="1972867"/>
    <lineage>
        <taxon>Bacteria</taxon>
        <taxon>Pseudomonadati</taxon>
        <taxon>Pseudomonadota</taxon>
        <taxon>Alphaproteobacteria</taxon>
        <taxon>Hyphomicrobiales</taxon>
        <taxon>Rhizobiaceae</taxon>
        <taxon>Rhizobium/Agrobacterium group</taxon>
        <taxon>Agrobacterium</taxon>
    </lineage>
</organism>
<dbReference type="InterPro" id="IPR013249">
    <property type="entry name" value="RNA_pol_sigma70_r4_t2"/>
</dbReference>
<dbReference type="GO" id="GO:0016987">
    <property type="term" value="F:sigma factor activity"/>
    <property type="evidence" value="ECO:0007669"/>
    <property type="project" value="UniProtKB-KW"/>
</dbReference>